<name>A0AA36I3T3_9DINO</name>
<dbReference type="NCBIfam" id="TIGR00006">
    <property type="entry name" value="16S rRNA (cytosine(1402)-N(4))-methyltransferase RsmH"/>
    <property type="match status" value="1"/>
</dbReference>
<dbReference type="Gene3D" id="3.40.50.150">
    <property type="entry name" value="Vaccinia Virus protein VP39"/>
    <property type="match status" value="1"/>
</dbReference>
<protein>
    <submittedName>
        <fullName evidence="5">Uncharacterized protein</fullName>
    </submittedName>
</protein>
<dbReference type="PANTHER" id="PTHR11265">
    <property type="entry name" value="S-ADENOSYL-METHYLTRANSFERASE MRAW"/>
    <property type="match status" value="1"/>
</dbReference>
<dbReference type="GO" id="GO:0071424">
    <property type="term" value="F:rRNA (cytosine-N4-)-methyltransferase activity"/>
    <property type="evidence" value="ECO:0007669"/>
    <property type="project" value="TreeGrafter"/>
</dbReference>
<dbReference type="GO" id="GO:0005737">
    <property type="term" value="C:cytoplasm"/>
    <property type="evidence" value="ECO:0007669"/>
    <property type="project" value="TreeGrafter"/>
</dbReference>
<dbReference type="SUPFAM" id="SSF81799">
    <property type="entry name" value="Putative methyltransferase TM0872, insert domain"/>
    <property type="match status" value="1"/>
</dbReference>
<sequence>VGDVRIMVDKSGSCKGIAWITFGTQQGFLEAVSWSGCDFGGRRLEIKAGKQFHTGVRPSVQAQGTHTPALCTEVVKKLVAPNPGGLYVDGTFGRGGHSRAMLAAMSGSGQLHAFDMDPEAIAVGKELMEADERFTIHHAPFSSMKARLKSERPPSGVLFDLGISSPQFDDAHRGFRPEADGPLDLRFDQSQGQTAWDFLMSSPHEEIVRVLSQYGETADAAAARRIADVVCLARSRNALPRRTREFAALVAQGKGPEYQAMHPAKLTFQALRIHLNNEFDEMRRGICAAFGLLGEGGRIGLISWKHSECHIIMDIFRSLEAVRDKEIPS</sequence>
<evidence type="ECO:0000256" key="2">
    <source>
        <dbReference type="ARBA" id="ARBA00022603"/>
    </source>
</evidence>
<dbReference type="Gene3D" id="1.10.150.170">
    <property type="entry name" value="Putative methyltransferase TM0872, insert domain"/>
    <property type="match status" value="1"/>
</dbReference>
<feature type="non-terminal residue" evidence="5">
    <location>
        <position position="1"/>
    </location>
</feature>
<dbReference type="Proteomes" id="UP001178507">
    <property type="component" value="Unassembled WGS sequence"/>
</dbReference>
<gene>
    <name evidence="5" type="ORF">EVOR1521_LOCUS8453</name>
</gene>
<dbReference type="AlphaFoldDB" id="A0AA36I3T3"/>
<dbReference type="GO" id="GO:0070475">
    <property type="term" value="P:rRNA base methylation"/>
    <property type="evidence" value="ECO:0007669"/>
    <property type="project" value="TreeGrafter"/>
</dbReference>
<dbReference type="Pfam" id="PF01795">
    <property type="entry name" value="Methyltransf_5"/>
    <property type="match status" value="1"/>
</dbReference>
<evidence type="ECO:0000313" key="6">
    <source>
        <dbReference type="Proteomes" id="UP001178507"/>
    </source>
</evidence>
<dbReference type="InterPro" id="IPR035979">
    <property type="entry name" value="RBD_domain_sf"/>
</dbReference>
<evidence type="ECO:0000313" key="5">
    <source>
        <dbReference type="EMBL" id="CAJ1380533.1"/>
    </source>
</evidence>
<dbReference type="InterPro" id="IPR023397">
    <property type="entry name" value="SAM-dep_MeTrfase_MraW_recog"/>
</dbReference>
<dbReference type="EMBL" id="CAUJNA010000719">
    <property type="protein sequence ID" value="CAJ1380533.1"/>
    <property type="molecule type" value="Genomic_DNA"/>
</dbReference>
<dbReference type="CDD" id="cd00590">
    <property type="entry name" value="RRM_SF"/>
    <property type="match status" value="1"/>
</dbReference>
<proteinExistence type="inferred from homology"/>
<keyword evidence="2" id="KW-0489">Methyltransferase</keyword>
<keyword evidence="3" id="KW-0808">Transferase</keyword>
<dbReference type="SUPFAM" id="SSF53335">
    <property type="entry name" value="S-adenosyl-L-methionine-dependent methyltransferases"/>
    <property type="match status" value="1"/>
</dbReference>
<organism evidence="5 6">
    <name type="scientific">Effrenium voratum</name>
    <dbReference type="NCBI Taxonomy" id="2562239"/>
    <lineage>
        <taxon>Eukaryota</taxon>
        <taxon>Sar</taxon>
        <taxon>Alveolata</taxon>
        <taxon>Dinophyceae</taxon>
        <taxon>Suessiales</taxon>
        <taxon>Symbiodiniaceae</taxon>
        <taxon>Effrenium</taxon>
    </lineage>
</organism>
<dbReference type="GO" id="GO:0003676">
    <property type="term" value="F:nucleic acid binding"/>
    <property type="evidence" value="ECO:0007669"/>
    <property type="project" value="InterPro"/>
</dbReference>
<dbReference type="InterPro" id="IPR012677">
    <property type="entry name" value="Nucleotide-bd_a/b_plait_sf"/>
</dbReference>
<reference evidence="5" key="1">
    <citation type="submission" date="2023-08" db="EMBL/GenBank/DDBJ databases">
        <authorList>
            <person name="Chen Y."/>
            <person name="Shah S."/>
            <person name="Dougan E. K."/>
            <person name="Thang M."/>
            <person name="Chan C."/>
        </authorList>
    </citation>
    <scope>NUCLEOTIDE SEQUENCE</scope>
</reference>
<keyword evidence="6" id="KW-1185">Reference proteome</keyword>
<dbReference type="InterPro" id="IPR002903">
    <property type="entry name" value="RsmH"/>
</dbReference>
<evidence type="ECO:0000256" key="3">
    <source>
        <dbReference type="ARBA" id="ARBA00022679"/>
    </source>
</evidence>
<keyword evidence="4" id="KW-0949">S-adenosyl-L-methionine</keyword>
<comment type="caution">
    <text evidence="5">The sequence shown here is derived from an EMBL/GenBank/DDBJ whole genome shotgun (WGS) entry which is preliminary data.</text>
</comment>
<accession>A0AA36I3T3</accession>
<dbReference type="InterPro" id="IPR029063">
    <property type="entry name" value="SAM-dependent_MTases_sf"/>
</dbReference>
<dbReference type="PANTHER" id="PTHR11265:SF0">
    <property type="entry name" value="12S RRNA N4-METHYLCYTIDINE METHYLTRANSFERASE"/>
    <property type="match status" value="1"/>
</dbReference>
<comment type="similarity">
    <text evidence="1">Belongs to the methyltransferase superfamily. RsmH family.</text>
</comment>
<evidence type="ECO:0000256" key="4">
    <source>
        <dbReference type="ARBA" id="ARBA00022691"/>
    </source>
</evidence>
<dbReference type="SUPFAM" id="SSF54928">
    <property type="entry name" value="RNA-binding domain, RBD"/>
    <property type="match status" value="1"/>
</dbReference>
<evidence type="ECO:0000256" key="1">
    <source>
        <dbReference type="ARBA" id="ARBA00010396"/>
    </source>
</evidence>
<dbReference type="Gene3D" id="3.30.70.330">
    <property type="match status" value="1"/>
</dbReference>